<feature type="signal peptide" evidence="1">
    <location>
        <begin position="1"/>
        <end position="19"/>
    </location>
</feature>
<dbReference type="EMBL" id="MQWB01000001">
    <property type="protein sequence ID" value="OZC04008.1"/>
    <property type="molecule type" value="Genomic_DNA"/>
</dbReference>
<dbReference type="SUPFAM" id="SSF54427">
    <property type="entry name" value="NTF2-like"/>
    <property type="match status" value="1"/>
</dbReference>
<evidence type="ECO:0000256" key="1">
    <source>
        <dbReference type="SAM" id="SignalP"/>
    </source>
</evidence>
<accession>A0A259U2E0</accession>
<organism evidence="2 3">
    <name type="scientific">Rubricoccus marinus</name>
    <dbReference type="NCBI Taxonomy" id="716817"/>
    <lineage>
        <taxon>Bacteria</taxon>
        <taxon>Pseudomonadati</taxon>
        <taxon>Rhodothermota</taxon>
        <taxon>Rhodothermia</taxon>
        <taxon>Rhodothermales</taxon>
        <taxon>Rubricoccaceae</taxon>
        <taxon>Rubricoccus</taxon>
    </lineage>
</organism>
<reference evidence="2 3" key="1">
    <citation type="submission" date="2016-11" db="EMBL/GenBank/DDBJ databases">
        <title>Study of marine rhodopsin-containing bacteria.</title>
        <authorList>
            <person name="Yoshizawa S."/>
            <person name="Kumagai Y."/>
            <person name="Kogure K."/>
        </authorList>
    </citation>
    <scope>NUCLEOTIDE SEQUENCE [LARGE SCALE GENOMIC DNA]</scope>
    <source>
        <strain evidence="2 3">SG-29</strain>
    </source>
</reference>
<evidence type="ECO:0000313" key="3">
    <source>
        <dbReference type="Proteomes" id="UP000216446"/>
    </source>
</evidence>
<protein>
    <recommendedName>
        <fullName evidence="4">Nuclear transport factor 2 family protein</fullName>
    </recommendedName>
</protein>
<dbReference type="RefSeq" id="WP_218827674.1">
    <property type="nucleotide sequence ID" value="NZ_MQWB01000001.1"/>
</dbReference>
<name>A0A259U2E0_9BACT</name>
<evidence type="ECO:0008006" key="4">
    <source>
        <dbReference type="Google" id="ProtNLM"/>
    </source>
</evidence>
<gene>
    <name evidence="2" type="ORF">BSZ36_14060</name>
</gene>
<sequence length="179" mass="19967">MRRLLLLLSLAALALPARAQAPEADPADVGTISAILDAVYDVISGPATEARDWDRFRSLLHPEARLIPLGQRPDSSWAPAVIWSVEDYVAYGSNAFANAPLFQGKGFYEVESARRIERYAHLAHAWSTYESRLDPDEEPFARGINSFQLVHDGARWWVLAITWEQESPATPIPAPYLPE</sequence>
<dbReference type="Proteomes" id="UP000216446">
    <property type="component" value="Unassembled WGS sequence"/>
</dbReference>
<keyword evidence="3" id="KW-1185">Reference proteome</keyword>
<proteinExistence type="predicted"/>
<comment type="caution">
    <text evidence="2">The sequence shown here is derived from an EMBL/GenBank/DDBJ whole genome shotgun (WGS) entry which is preliminary data.</text>
</comment>
<dbReference type="AlphaFoldDB" id="A0A259U2E0"/>
<dbReference type="Gene3D" id="3.10.450.50">
    <property type="match status" value="1"/>
</dbReference>
<feature type="chain" id="PRO_5013237877" description="Nuclear transport factor 2 family protein" evidence="1">
    <location>
        <begin position="20"/>
        <end position="179"/>
    </location>
</feature>
<dbReference type="InterPro" id="IPR032710">
    <property type="entry name" value="NTF2-like_dom_sf"/>
</dbReference>
<evidence type="ECO:0000313" key="2">
    <source>
        <dbReference type="EMBL" id="OZC04008.1"/>
    </source>
</evidence>
<keyword evidence="1" id="KW-0732">Signal</keyword>
<dbReference type="InParanoid" id="A0A259U2E0"/>